<gene>
    <name evidence="1" type="ORF">HNQ99_000312</name>
</gene>
<organism evidence="1 2">
    <name type="scientific">Rhizorhapis suberifaciens</name>
    <name type="common">corky root of lettuce</name>
    <dbReference type="NCBI Taxonomy" id="13656"/>
    <lineage>
        <taxon>Bacteria</taxon>
        <taxon>Pseudomonadati</taxon>
        <taxon>Pseudomonadota</taxon>
        <taxon>Alphaproteobacteria</taxon>
        <taxon>Sphingomonadales</taxon>
        <taxon>Sphingomonadaceae</taxon>
        <taxon>Rhizorhapis</taxon>
    </lineage>
</organism>
<protein>
    <recommendedName>
        <fullName evidence="3">DOMON-like domain-containing protein</fullName>
    </recommendedName>
</protein>
<comment type="caution">
    <text evidence="1">The sequence shown here is derived from an EMBL/GenBank/DDBJ whole genome shotgun (WGS) entry which is preliminary data.</text>
</comment>
<sequence length="180" mass="19852">MANRTLVRHPASQGSAGLMCAVEVSMLHSCALQLDYRVTGDTDVLKLPPIANPERADNLWQTTCFELFVALDGGKYAEFNFSPSTCWAGYRFEGYRNGMQVLTGVEPVVRFAVEREALRLTAILDLGNLVRDLNGPAGISAVLEQRDGKTSWWALNHPGGKPDFHHWDCFALKLGAARES</sequence>
<evidence type="ECO:0008006" key="3">
    <source>
        <dbReference type="Google" id="ProtNLM"/>
    </source>
</evidence>
<dbReference type="AlphaFoldDB" id="A0A840HPQ2"/>
<dbReference type="Proteomes" id="UP000575068">
    <property type="component" value="Unassembled WGS sequence"/>
</dbReference>
<accession>A0A840HPQ2</accession>
<dbReference type="CDD" id="cd09627">
    <property type="entry name" value="DOMON_murB_like"/>
    <property type="match status" value="1"/>
</dbReference>
<dbReference type="RefSeq" id="WP_184473874.1">
    <property type="nucleotide sequence ID" value="NZ_JACHOV010000001.1"/>
</dbReference>
<dbReference type="EMBL" id="JACHOV010000001">
    <property type="protein sequence ID" value="MBB4640032.1"/>
    <property type="molecule type" value="Genomic_DNA"/>
</dbReference>
<evidence type="ECO:0000313" key="1">
    <source>
        <dbReference type="EMBL" id="MBB4640032.1"/>
    </source>
</evidence>
<keyword evidence="2" id="KW-1185">Reference proteome</keyword>
<evidence type="ECO:0000313" key="2">
    <source>
        <dbReference type="Proteomes" id="UP000575068"/>
    </source>
</evidence>
<proteinExistence type="predicted"/>
<reference evidence="1 2" key="1">
    <citation type="submission" date="2020-08" db="EMBL/GenBank/DDBJ databases">
        <title>Genomic Encyclopedia of Type Strains, Phase IV (KMG-IV): sequencing the most valuable type-strain genomes for metagenomic binning, comparative biology and taxonomic classification.</title>
        <authorList>
            <person name="Goeker M."/>
        </authorList>
    </citation>
    <scope>NUCLEOTIDE SEQUENCE [LARGE SCALE GENOMIC DNA]</scope>
    <source>
        <strain evidence="1 2">DSM 7465</strain>
    </source>
</reference>
<name>A0A840HPQ2_9SPHN</name>